<feature type="domain" description="Pyridoxamine 5'-phosphate oxidase N-terminal" evidence="2">
    <location>
        <begin position="3"/>
        <end position="129"/>
    </location>
</feature>
<keyword evidence="1" id="KW-0560">Oxidoreductase</keyword>
<name>A0ABX8TYV8_9ACTN</name>
<dbReference type="Gene3D" id="2.30.110.10">
    <property type="entry name" value="Electron Transport, Fmn-binding Protein, Chain A"/>
    <property type="match status" value="1"/>
</dbReference>
<dbReference type="InterPro" id="IPR019967">
    <property type="entry name" value="F420-dep_enz_PPOX_Rv0121"/>
</dbReference>
<dbReference type="InterPro" id="IPR052019">
    <property type="entry name" value="F420H2_bilvrd_red/Heme_oxyg"/>
</dbReference>
<dbReference type="EMBL" id="CP068985">
    <property type="protein sequence ID" value="QYC39553.1"/>
    <property type="molecule type" value="Genomic_DNA"/>
</dbReference>
<evidence type="ECO:0000256" key="1">
    <source>
        <dbReference type="ARBA" id="ARBA00023002"/>
    </source>
</evidence>
<dbReference type="PANTHER" id="PTHR35176:SF2">
    <property type="entry name" value="F420H(2)-DEPENDENT REDUCTASE RV1155"/>
    <property type="match status" value="1"/>
</dbReference>
<dbReference type="InterPro" id="IPR011576">
    <property type="entry name" value="Pyridox_Oxase_N"/>
</dbReference>
<organism evidence="3 4">
    <name type="scientific">Nonomuraea coxensis DSM 45129</name>
    <dbReference type="NCBI Taxonomy" id="1122611"/>
    <lineage>
        <taxon>Bacteria</taxon>
        <taxon>Bacillati</taxon>
        <taxon>Actinomycetota</taxon>
        <taxon>Actinomycetes</taxon>
        <taxon>Streptosporangiales</taxon>
        <taxon>Streptosporangiaceae</taxon>
        <taxon>Nonomuraea</taxon>
    </lineage>
</organism>
<dbReference type="SUPFAM" id="SSF50475">
    <property type="entry name" value="FMN-binding split barrel"/>
    <property type="match status" value="1"/>
</dbReference>
<dbReference type="Proteomes" id="UP000824681">
    <property type="component" value="Chromosome"/>
</dbReference>
<accession>A0ABX8TYV8</accession>
<gene>
    <name evidence="3" type="ORF">Nocox_09665</name>
</gene>
<evidence type="ECO:0000313" key="3">
    <source>
        <dbReference type="EMBL" id="QYC39553.1"/>
    </source>
</evidence>
<evidence type="ECO:0000259" key="2">
    <source>
        <dbReference type="Pfam" id="PF01243"/>
    </source>
</evidence>
<reference evidence="3 4" key="1">
    <citation type="journal article" date="2021" name="ACS Chem. Biol.">
        <title>Genomic-Led Discovery of a Novel Glycopeptide Antibiotic by Nonomuraea coxensis DSM 45129.</title>
        <authorList>
            <person name="Yushchuk O."/>
            <person name="Vior N.M."/>
            <person name="Andreo-Vidal A."/>
            <person name="Berini F."/>
            <person name="Ruckert C."/>
            <person name="Busche T."/>
            <person name="Binda E."/>
            <person name="Kalinowski J."/>
            <person name="Truman A.W."/>
            <person name="Marinelli F."/>
        </authorList>
    </citation>
    <scope>NUCLEOTIDE SEQUENCE [LARGE SCALE GENOMIC DNA]</scope>
    <source>
        <strain evidence="3 4">DSM 45129</strain>
    </source>
</reference>
<dbReference type="NCBIfam" id="TIGR03668">
    <property type="entry name" value="Rv0121_F420"/>
    <property type="match status" value="1"/>
</dbReference>
<dbReference type="RefSeq" id="WP_020544322.1">
    <property type="nucleotide sequence ID" value="NZ_CP068985.1"/>
</dbReference>
<dbReference type="InterPro" id="IPR012349">
    <property type="entry name" value="Split_barrel_FMN-bd"/>
</dbReference>
<dbReference type="Pfam" id="PF01243">
    <property type="entry name" value="PNPOx_N"/>
    <property type="match status" value="1"/>
</dbReference>
<dbReference type="PANTHER" id="PTHR35176">
    <property type="entry name" value="HEME OXYGENASE HI_0854-RELATED"/>
    <property type="match status" value="1"/>
</dbReference>
<sequence>MDEEEARRRFAGARVARLATVRGDGAPRLVPVVFAVIGERVVFAVDHKPKTTTDLRRLSDIRADPRVGLLADHYDEDWSLLWWVRADGLARVAEDGPEREAALDALTAKYPQYRERRPAGPAVVVEVTRRRGWAATPPP</sequence>
<proteinExistence type="predicted"/>
<evidence type="ECO:0000313" key="4">
    <source>
        <dbReference type="Proteomes" id="UP000824681"/>
    </source>
</evidence>
<protein>
    <submittedName>
        <fullName evidence="3">Pyridoxamine 5'-phosphate oxidase</fullName>
    </submittedName>
</protein>
<keyword evidence="4" id="KW-1185">Reference proteome</keyword>